<dbReference type="GO" id="GO:0006078">
    <property type="term" value="P:(1-&gt;6)-beta-D-glucan biosynthetic process"/>
    <property type="evidence" value="ECO:0007669"/>
    <property type="project" value="TreeGrafter"/>
</dbReference>
<dbReference type="PANTHER" id="PTHR31361">
    <property type="entry name" value="BETA-GLUCAN SYNTHESIS-ASSOCIATED PROTEIN KRE6-RELATED"/>
    <property type="match status" value="1"/>
</dbReference>
<dbReference type="InterPro" id="IPR000757">
    <property type="entry name" value="Beta-glucanase-like"/>
</dbReference>
<dbReference type="Pfam" id="PF03935">
    <property type="entry name" value="SKN1_KRE6_Sbg1"/>
    <property type="match status" value="1"/>
</dbReference>
<evidence type="ECO:0000259" key="8">
    <source>
        <dbReference type="PROSITE" id="PS51762"/>
    </source>
</evidence>
<comment type="subcellular location">
    <subcellularLocation>
        <location evidence="1">Membrane</location>
        <topology evidence="1">Single-pass membrane protein</topology>
    </subcellularLocation>
</comment>
<evidence type="ECO:0000256" key="3">
    <source>
        <dbReference type="ARBA" id="ARBA00022989"/>
    </source>
</evidence>
<sequence>MSTKKRGSVVSIAKSILSLTNSTASTSTTDSVNTDPSIILTHYGDEYNNFVIKSDSRYFSLSDKSSDPISSAQFKFLENPFYYLDEGLMDVNDVESKDANNKSLLYTWENLNFVFRITFSFIIVSLILISTSIFIIQTNMVIDDPVRNGQKIEKLTRYKYGKLNALKPLIDPDTPKEAYEQGEWKLVFSDEFNTEGRTFHEGDDQFFTAMDLYYLATQDLEVYDPTMVTTRNGSLQITFLQKNFPPGSNDTGYVSGMIQSWNKLCFNKQVKVEVSAKLPYEQVIHGLWPAVWSLGNLARPGYLATSDGIWPYTYNECDLGITPNQSSRNQGMSYLPGQRLSKCVCQGEDHPSVGVGRGAPEIDIIEGLYKDGKMLGVQTLQLAPFDEWWRPDYDYVYIKDKNLTYVREDIGTFYQESVSLATDIKRDQFQKFSMEYKSLGNDDSYIEFSIDDIPTFTIKSNALHPNEYIGWRQISKEPMSLILNMGLSREWNNNLDLNKLQLPAIFEIDYIRIYQPQDSIELTCDPQDYPTHDYIESHRLAYEDSRITSWSLAGFHKPKNSLENDCLHH</sequence>
<feature type="domain" description="GH16" evidence="8">
    <location>
        <begin position="172"/>
        <end position="519"/>
    </location>
</feature>
<evidence type="ECO:0000256" key="7">
    <source>
        <dbReference type="SAM" id="Phobius"/>
    </source>
</evidence>
<organism evidence="9 10">
    <name type="scientific">[Candida] subhashii</name>
    <dbReference type="NCBI Taxonomy" id="561895"/>
    <lineage>
        <taxon>Eukaryota</taxon>
        <taxon>Fungi</taxon>
        <taxon>Dikarya</taxon>
        <taxon>Ascomycota</taxon>
        <taxon>Saccharomycotina</taxon>
        <taxon>Pichiomycetes</taxon>
        <taxon>Debaryomycetaceae</taxon>
        <taxon>Spathaspora</taxon>
    </lineage>
</organism>
<name>A0A8J5QJX3_9ASCO</name>
<keyword evidence="4 7" id="KW-0472">Membrane</keyword>
<evidence type="ECO:0000313" key="10">
    <source>
        <dbReference type="Proteomes" id="UP000694255"/>
    </source>
</evidence>
<gene>
    <name evidence="9" type="ORF">J8A68_002967</name>
</gene>
<dbReference type="AlphaFoldDB" id="A0A8J5QJX3"/>
<dbReference type="RefSeq" id="XP_049263740.1">
    <property type="nucleotide sequence ID" value="XM_049406771.1"/>
</dbReference>
<dbReference type="GeneID" id="73469768"/>
<evidence type="ECO:0000256" key="6">
    <source>
        <dbReference type="ARBA" id="ARBA00023316"/>
    </source>
</evidence>
<dbReference type="GO" id="GO:0015926">
    <property type="term" value="F:glucosidase activity"/>
    <property type="evidence" value="ECO:0007669"/>
    <property type="project" value="TreeGrafter"/>
</dbReference>
<dbReference type="InterPro" id="IPR005629">
    <property type="entry name" value="Skn1/Kre6/Sbg1"/>
</dbReference>
<proteinExistence type="predicted"/>
<feature type="transmembrane region" description="Helical" evidence="7">
    <location>
        <begin position="113"/>
        <end position="136"/>
    </location>
</feature>
<evidence type="ECO:0000256" key="2">
    <source>
        <dbReference type="ARBA" id="ARBA00022692"/>
    </source>
</evidence>
<accession>A0A8J5QJX3</accession>
<comment type="caution">
    <text evidence="9">The sequence shown here is derived from an EMBL/GenBank/DDBJ whole genome shotgun (WGS) entry which is preliminary data.</text>
</comment>
<evidence type="ECO:0000256" key="4">
    <source>
        <dbReference type="ARBA" id="ARBA00023136"/>
    </source>
</evidence>
<dbReference type="GO" id="GO:0031505">
    <property type="term" value="P:fungal-type cell wall organization"/>
    <property type="evidence" value="ECO:0007669"/>
    <property type="project" value="TreeGrafter"/>
</dbReference>
<dbReference type="Proteomes" id="UP000694255">
    <property type="component" value="Unassembled WGS sequence"/>
</dbReference>
<keyword evidence="3 7" id="KW-1133">Transmembrane helix</keyword>
<keyword evidence="2 7" id="KW-0812">Transmembrane</keyword>
<evidence type="ECO:0000313" key="9">
    <source>
        <dbReference type="EMBL" id="KAG7663508.1"/>
    </source>
</evidence>
<reference evidence="9 10" key="1">
    <citation type="journal article" date="2021" name="DNA Res.">
        <title>Genome analysis of Candida subhashii reveals its hybrid nature and dual mitochondrial genome conformations.</title>
        <authorList>
            <person name="Mixao V."/>
            <person name="Hegedusova E."/>
            <person name="Saus E."/>
            <person name="Pryszcz L.P."/>
            <person name="Cillingova A."/>
            <person name="Nosek J."/>
            <person name="Gabaldon T."/>
        </authorList>
    </citation>
    <scope>NUCLEOTIDE SEQUENCE [LARGE SCALE GENOMIC DNA]</scope>
    <source>
        <strain evidence="9 10">CBS 10753</strain>
    </source>
</reference>
<keyword evidence="10" id="KW-1185">Reference proteome</keyword>
<protein>
    <recommendedName>
        <fullName evidence="8">GH16 domain-containing protein</fullName>
    </recommendedName>
</protein>
<dbReference type="GO" id="GO:0005886">
    <property type="term" value="C:plasma membrane"/>
    <property type="evidence" value="ECO:0007669"/>
    <property type="project" value="TreeGrafter"/>
</dbReference>
<dbReference type="PROSITE" id="PS51762">
    <property type="entry name" value="GH16_2"/>
    <property type="match status" value="1"/>
</dbReference>
<keyword evidence="5" id="KW-0325">Glycoprotein</keyword>
<dbReference type="EMBL" id="JAGSYN010000136">
    <property type="protein sequence ID" value="KAG7663508.1"/>
    <property type="molecule type" value="Genomic_DNA"/>
</dbReference>
<evidence type="ECO:0000256" key="1">
    <source>
        <dbReference type="ARBA" id="ARBA00004167"/>
    </source>
</evidence>
<dbReference type="OrthoDB" id="412647at2759"/>
<evidence type="ECO:0000256" key="5">
    <source>
        <dbReference type="ARBA" id="ARBA00023180"/>
    </source>
</evidence>
<keyword evidence="6" id="KW-0961">Cell wall biogenesis/degradation</keyword>
<dbReference type="PANTHER" id="PTHR31361:SF1">
    <property type="entry name" value="BETA-GLUCAN SYNTHESIS-ASSOCIATED PROTEIN KRE6-RELATED"/>
    <property type="match status" value="1"/>
</dbReference>
<dbReference type="GO" id="GO:0005789">
    <property type="term" value="C:endoplasmic reticulum membrane"/>
    <property type="evidence" value="ECO:0007669"/>
    <property type="project" value="TreeGrafter"/>
</dbReference>